<gene>
    <name evidence="1" type="ORF">LX81_03621</name>
</gene>
<proteinExistence type="predicted"/>
<sequence>MRLRQLLNVHRSDRQGIMKELDGADLQHVQDDLGVLRIILVPTVVQGLASSGETDRGDKLQVEPGLAEMVRQRPMIVAVKAVP</sequence>
<protein>
    <submittedName>
        <fullName evidence="1">Uncharacterized protein</fullName>
    </submittedName>
</protein>
<comment type="caution">
    <text evidence="1">The sequence shown here is derived from an EMBL/GenBank/DDBJ whole genome shotgun (WGS) entry which is preliminary data.</text>
</comment>
<keyword evidence="2" id="KW-1185">Reference proteome</keyword>
<organism evidence="1 2">
    <name type="scientific">Palleronia aestuarii</name>
    <dbReference type="NCBI Taxonomy" id="568105"/>
    <lineage>
        <taxon>Bacteria</taxon>
        <taxon>Pseudomonadati</taxon>
        <taxon>Pseudomonadota</taxon>
        <taxon>Alphaproteobacteria</taxon>
        <taxon>Rhodobacterales</taxon>
        <taxon>Roseobacteraceae</taxon>
        <taxon>Palleronia</taxon>
    </lineage>
</organism>
<reference evidence="1 2" key="1">
    <citation type="submission" date="2018-06" db="EMBL/GenBank/DDBJ databases">
        <title>Genomic Encyclopedia of Archaeal and Bacterial Type Strains, Phase II (KMG-II): from individual species to whole genera.</title>
        <authorList>
            <person name="Goeker M."/>
        </authorList>
    </citation>
    <scope>NUCLEOTIDE SEQUENCE [LARGE SCALE GENOMIC DNA]</scope>
    <source>
        <strain evidence="1 2">DSM 22009</strain>
    </source>
</reference>
<evidence type="ECO:0000313" key="2">
    <source>
        <dbReference type="Proteomes" id="UP000248916"/>
    </source>
</evidence>
<dbReference type="AlphaFoldDB" id="A0A2W7MXU3"/>
<dbReference type="EMBL" id="QKZL01000024">
    <property type="protein sequence ID" value="PZX12363.1"/>
    <property type="molecule type" value="Genomic_DNA"/>
</dbReference>
<dbReference type="Proteomes" id="UP000248916">
    <property type="component" value="Unassembled WGS sequence"/>
</dbReference>
<evidence type="ECO:0000313" key="1">
    <source>
        <dbReference type="EMBL" id="PZX12363.1"/>
    </source>
</evidence>
<name>A0A2W7MXU3_9RHOB</name>
<accession>A0A2W7MXU3</accession>